<dbReference type="CDD" id="cd07377">
    <property type="entry name" value="WHTH_GntR"/>
    <property type="match status" value="1"/>
</dbReference>
<dbReference type="KEGG" id="ccam:M5D45_24665"/>
<keyword evidence="2" id="KW-0238">DNA-binding</keyword>
<protein>
    <submittedName>
        <fullName evidence="6">GntR family transcriptional regulator</fullName>
    </submittedName>
</protein>
<dbReference type="EMBL" id="CP097331">
    <property type="protein sequence ID" value="URF06308.1"/>
    <property type="molecule type" value="Genomic_DNA"/>
</dbReference>
<dbReference type="GO" id="GO:0003677">
    <property type="term" value="F:DNA binding"/>
    <property type="evidence" value="ECO:0007669"/>
    <property type="project" value="UniProtKB-KW"/>
</dbReference>
<evidence type="ECO:0000256" key="2">
    <source>
        <dbReference type="ARBA" id="ARBA00023125"/>
    </source>
</evidence>
<dbReference type="GO" id="GO:0003700">
    <property type="term" value="F:DNA-binding transcription factor activity"/>
    <property type="evidence" value="ECO:0007669"/>
    <property type="project" value="InterPro"/>
</dbReference>
<dbReference type="Proteomes" id="UP001056132">
    <property type="component" value="Chromosome 2"/>
</dbReference>
<reference evidence="6" key="2">
    <citation type="journal article" date="2022" name="Microbiol. Resour. Announc.">
        <title>Genome Sequence of Cupriavidus campinensis Strain G5, a Member of a Bacterial Consortium Capable of Polyethylene Degradation.</title>
        <authorList>
            <person name="Schneider B."/>
            <person name="Pfeiffer F."/>
            <person name="Dyall-Smith M."/>
            <person name="Kunte H.J."/>
        </authorList>
    </citation>
    <scope>NUCLEOTIDE SEQUENCE</scope>
    <source>
        <strain evidence="6">G5</strain>
    </source>
</reference>
<dbReference type="GO" id="GO:0045892">
    <property type="term" value="P:negative regulation of DNA-templated transcription"/>
    <property type="evidence" value="ECO:0007669"/>
    <property type="project" value="TreeGrafter"/>
</dbReference>
<dbReference type="InterPro" id="IPR028978">
    <property type="entry name" value="Chorismate_lyase_/UTRA_dom_sf"/>
</dbReference>
<evidence type="ECO:0000313" key="7">
    <source>
        <dbReference type="Proteomes" id="UP000318943"/>
    </source>
</evidence>
<dbReference type="InterPro" id="IPR000524">
    <property type="entry name" value="Tscrpt_reg_HTH_GntR"/>
</dbReference>
<dbReference type="PANTHER" id="PTHR44846:SF1">
    <property type="entry name" value="MANNOSYL-D-GLYCERATE TRANSPORT_METABOLISM SYSTEM REPRESSOR MNGR-RELATED"/>
    <property type="match status" value="1"/>
</dbReference>
<dbReference type="Gene3D" id="3.40.1410.10">
    <property type="entry name" value="Chorismate lyase-like"/>
    <property type="match status" value="1"/>
</dbReference>
<dbReference type="SMART" id="SM00866">
    <property type="entry name" value="UTRA"/>
    <property type="match status" value="1"/>
</dbReference>
<evidence type="ECO:0000259" key="4">
    <source>
        <dbReference type="PROSITE" id="PS50949"/>
    </source>
</evidence>
<dbReference type="SMART" id="SM00345">
    <property type="entry name" value="HTH_GNTR"/>
    <property type="match status" value="1"/>
</dbReference>
<dbReference type="RefSeq" id="WP_144198191.1">
    <property type="nucleotide sequence ID" value="NZ_CP043441.1"/>
</dbReference>
<dbReference type="InterPro" id="IPR050679">
    <property type="entry name" value="Bact_HTH_transcr_reg"/>
</dbReference>
<dbReference type="Pfam" id="PF07702">
    <property type="entry name" value="UTRA"/>
    <property type="match status" value="1"/>
</dbReference>
<accession>A0AAE9I472</accession>
<evidence type="ECO:0000313" key="5">
    <source>
        <dbReference type="EMBL" id="TSP12038.1"/>
    </source>
</evidence>
<dbReference type="Pfam" id="PF00392">
    <property type="entry name" value="GntR"/>
    <property type="match status" value="1"/>
</dbReference>
<dbReference type="InterPro" id="IPR036390">
    <property type="entry name" value="WH_DNA-bd_sf"/>
</dbReference>
<dbReference type="PROSITE" id="PS50949">
    <property type="entry name" value="HTH_GNTR"/>
    <property type="match status" value="1"/>
</dbReference>
<sequence length="261" mass="28589">MTLNTGDFPHTPLEPDSSEPLYVQLGGRLAAEISNGTLVPGQQLPTEAELMSAYGVSRVTVRQAIQMLARTGQVVARRGKGTFVARVGVQHDLNTLQGFQDALRSQGIEPETELLEFSASAGRLDPNLPAGLDLPVRLRRRYIVGSEPFALVEAYLPAQVGALGEERVRQLSVYDIVQHYLGLRIGRADVAIECRQPSHQIANELGLPKRTNVLVMHRTSFSGTGQPCEHMRIHIIPDRYSFKLSLPGPLEIARALQPTTA</sequence>
<organism evidence="6 8">
    <name type="scientific">Cupriavidus campinensis</name>
    <dbReference type="NCBI Taxonomy" id="151783"/>
    <lineage>
        <taxon>Bacteria</taxon>
        <taxon>Pseudomonadati</taxon>
        <taxon>Pseudomonadota</taxon>
        <taxon>Betaproteobacteria</taxon>
        <taxon>Burkholderiales</taxon>
        <taxon>Burkholderiaceae</taxon>
        <taxon>Cupriavidus</taxon>
    </lineage>
</organism>
<keyword evidence="3" id="KW-0804">Transcription</keyword>
<keyword evidence="1" id="KW-0805">Transcription regulation</keyword>
<dbReference type="EMBL" id="VCIZ01000007">
    <property type="protein sequence ID" value="TSP12038.1"/>
    <property type="molecule type" value="Genomic_DNA"/>
</dbReference>
<evidence type="ECO:0000313" key="6">
    <source>
        <dbReference type="EMBL" id="URF06308.1"/>
    </source>
</evidence>
<evidence type="ECO:0000256" key="3">
    <source>
        <dbReference type="ARBA" id="ARBA00023163"/>
    </source>
</evidence>
<proteinExistence type="predicted"/>
<evidence type="ECO:0000256" key="1">
    <source>
        <dbReference type="ARBA" id="ARBA00023015"/>
    </source>
</evidence>
<reference evidence="6" key="3">
    <citation type="submission" date="2022-05" db="EMBL/GenBank/DDBJ databases">
        <authorList>
            <person name="Kunte H.-J."/>
        </authorList>
    </citation>
    <scope>NUCLEOTIDE SEQUENCE</scope>
    <source>
        <strain evidence="6">G5</strain>
    </source>
</reference>
<dbReference type="InterPro" id="IPR036388">
    <property type="entry name" value="WH-like_DNA-bd_sf"/>
</dbReference>
<dbReference type="PANTHER" id="PTHR44846">
    <property type="entry name" value="MANNOSYL-D-GLYCERATE TRANSPORT/METABOLISM SYSTEM REPRESSOR MNGR-RELATED"/>
    <property type="match status" value="1"/>
</dbReference>
<name>A0AAE9I472_9BURK</name>
<dbReference type="InterPro" id="IPR011663">
    <property type="entry name" value="UTRA"/>
</dbReference>
<dbReference type="Proteomes" id="UP000318943">
    <property type="component" value="Unassembled WGS sequence"/>
</dbReference>
<dbReference type="PRINTS" id="PR00035">
    <property type="entry name" value="HTHGNTR"/>
</dbReference>
<dbReference type="SUPFAM" id="SSF46785">
    <property type="entry name" value="Winged helix' DNA-binding domain"/>
    <property type="match status" value="1"/>
</dbReference>
<dbReference type="SUPFAM" id="SSF64288">
    <property type="entry name" value="Chorismate lyase-like"/>
    <property type="match status" value="1"/>
</dbReference>
<dbReference type="Gene3D" id="1.10.10.10">
    <property type="entry name" value="Winged helix-like DNA-binding domain superfamily/Winged helix DNA-binding domain"/>
    <property type="match status" value="1"/>
</dbReference>
<evidence type="ECO:0000313" key="8">
    <source>
        <dbReference type="Proteomes" id="UP001056132"/>
    </source>
</evidence>
<reference evidence="5 7" key="1">
    <citation type="submission" date="2019-05" db="EMBL/GenBank/DDBJ databases">
        <title>Whole genome sequence analysis of Cupriavidus campinensis S14E4C strain.</title>
        <authorList>
            <person name="Abbaszade G."/>
            <person name="Szabo A."/>
            <person name="Toumi M."/>
            <person name="Toth E."/>
        </authorList>
    </citation>
    <scope>NUCLEOTIDE SEQUENCE [LARGE SCALE GENOMIC DNA]</scope>
    <source>
        <strain evidence="5 7">S14E4C</strain>
    </source>
</reference>
<keyword evidence="7" id="KW-1185">Reference proteome</keyword>
<dbReference type="AlphaFoldDB" id="A0AAE9I472"/>
<gene>
    <name evidence="5" type="ORF">FGG12_13530</name>
    <name evidence="6" type="ORF">M5D45_24665</name>
</gene>
<feature type="domain" description="HTH gntR-type" evidence="4">
    <location>
        <begin position="19"/>
        <end position="87"/>
    </location>
</feature>